<evidence type="ECO:0000259" key="1">
    <source>
        <dbReference type="Pfam" id="PF04010"/>
    </source>
</evidence>
<dbReference type="InterPro" id="IPR036809">
    <property type="entry name" value="AF1782-like_sf"/>
</dbReference>
<comment type="caution">
    <text evidence="2">The sequence shown here is derived from an EMBL/GenBank/DDBJ whole genome shotgun (WGS) entry which is preliminary data.</text>
</comment>
<dbReference type="SUPFAM" id="SSF158372">
    <property type="entry name" value="AF1782-like"/>
    <property type="match status" value="1"/>
</dbReference>
<dbReference type="InterPro" id="IPR023140">
    <property type="entry name" value="DUF357"/>
</dbReference>
<reference evidence="2" key="1">
    <citation type="journal article" date="2020" name="mSystems">
        <title>Genome- and Community-Level Interaction Insights into Carbon Utilization and Element Cycling Functions of Hydrothermarchaeota in Hydrothermal Sediment.</title>
        <authorList>
            <person name="Zhou Z."/>
            <person name="Liu Y."/>
            <person name="Xu W."/>
            <person name="Pan J."/>
            <person name="Luo Z.H."/>
            <person name="Li M."/>
        </authorList>
    </citation>
    <scope>NUCLEOTIDE SEQUENCE [LARGE SCALE GENOMIC DNA]</scope>
    <source>
        <strain evidence="2">SpSt-97</strain>
    </source>
</reference>
<name>A0A7C3YFH7_9EURY</name>
<dbReference type="AlphaFoldDB" id="A0A7C3YFH7"/>
<gene>
    <name evidence="2" type="ORF">ENX77_05620</name>
</gene>
<protein>
    <submittedName>
        <fullName evidence="2">DUF357 domain-containing protein</fullName>
    </submittedName>
</protein>
<feature type="domain" description="DUF357" evidence="1">
    <location>
        <begin position="24"/>
        <end position="70"/>
    </location>
</feature>
<dbReference type="Pfam" id="PF04010">
    <property type="entry name" value="DUF357"/>
    <property type="match status" value="1"/>
</dbReference>
<accession>A0A7C3YFH7</accession>
<proteinExistence type="predicted"/>
<evidence type="ECO:0000313" key="2">
    <source>
        <dbReference type="EMBL" id="HGE66579.1"/>
    </source>
</evidence>
<sequence>MSVEDELRRETIKWLERIEKLDFDGDKDFVENVRAYISDSRYFLEKNDLIRAFECVVWAWAWLEIGKRYRFVCLR</sequence>
<dbReference type="EMBL" id="DTPI01000031">
    <property type="protein sequence ID" value="HGE66579.1"/>
    <property type="molecule type" value="Genomic_DNA"/>
</dbReference>
<dbReference type="Gene3D" id="1.20.1270.90">
    <property type="entry name" value="AF1782-like"/>
    <property type="match status" value="1"/>
</dbReference>
<organism evidence="2">
    <name type="scientific">Geoglobus ahangari</name>
    <dbReference type="NCBI Taxonomy" id="113653"/>
    <lineage>
        <taxon>Archaea</taxon>
        <taxon>Methanobacteriati</taxon>
        <taxon>Methanobacteriota</taxon>
        <taxon>Archaeoglobi</taxon>
        <taxon>Archaeoglobales</taxon>
        <taxon>Archaeoglobaceae</taxon>
        <taxon>Geoglobus</taxon>
    </lineage>
</organism>